<reference evidence="1" key="1">
    <citation type="journal article" date="2017" name="Nature">
        <title>The sunflower genome provides insights into oil metabolism, flowering and Asterid evolution.</title>
        <authorList>
            <person name="Badouin H."/>
            <person name="Gouzy J."/>
            <person name="Grassa C.J."/>
            <person name="Murat F."/>
            <person name="Staton S.E."/>
            <person name="Cottret L."/>
            <person name="Lelandais-Briere C."/>
            <person name="Owens G.L."/>
            <person name="Carrere S."/>
            <person name="Mayjonade B."/>
            <person name="Legrand L."/>
            <person name="Gill N."/>
            <person name="Kane N.C."/>
            <person name="Bowers J.E."/>
            <person name="Hubner S."/>
            <person name="Bellec A."/>
            <person name="Berard A."/>
            <person name="Berges H."/>
            <person name="Blanchet N."/>
            <person name="Boniface M.C."/>
            <person name="Brunel D."/>
            <person name="Catrice O."/>
            <person name="Chaidir N."/>
            <person name="Claudel C."/>
            <person name="Donnadieu C."/>
            <person name="Faraut T."/>
            <person name="Fievet G."/>
            <person name="Helmstetter N."/>
            <person name="King M."/>
            <person name="Knapp S.J."/>
            <person name="Lai Z."/>
            <person name="Le Paslier M.C."/>
            <person name="Lippi Y."/>
            <person name="Lorenzon L."/>
            <person name="Mandel J.R."/>
            <person name="Marage G."/>
            <person name="Marchand G."/>
            <person name="Marquand E."/>
            <person name="Bret-Mestries E."/>
            <person name="Morien E."/>
            <person name="Nambeesan S."/>
            <person name="Nguyen T."/>
            <person name="Pegot-Espagnet P."/>
            <person name="Pouilly N."/>
            <person name="Raftis F."/>
            <person name="Sallet E."/>
            <person name="Schiex T."/>
            <person name="Thomas J."/>
            <person name="Vandecasteele C."/>
            <person name="Vares D."/>
            <person name="Vear F."/>
            <person name="Vautrin S."/>
            <person name="Crespi M."/>
            <person name="Mangin B."/>
            <person name="Burke J.M."/>
            <person name="Salse J."/>
            <person name="Munos S."/>
            <person name="Vincourt P."/>
            <person name="Rieseberg L.H."/>
            <person name="Langlade N.B."/>
        </authorList>
    </citation>
    <scope>NUCLEOTIDE SEQUENCE</scope>
    <source>
        <tissue evidence="1">Leaves</tissue>
    </source>
</reference>
<proteinExistence type="predicted"/>
<dbReference type="AlphaFoldDB" id="A0A9K3EDZ2"/>
<gene>
    <name evidence="1" type="ORF">HanXRQr2_Chr14g0662931</name>
</gene>
<organism evidence="1 2">
    <name type="scientific">Helianthus annuus</name>
    <name type="common">Common sunflower</name>
    <dbReference type="NCBI Taxonomy" id="4232"/>
    <lineage>
        <taxon>Eukaryota</taxon>
        <taxon>Viridiplantae</taxon>
        <taxon>Streptophyta</taxon>
        <taxon>Embryophyta</taxon>
        <taxon>Tracheophyta</taxon>
        <taxon>Spermatophyta</taxon>
        <taxon>Magnoliopsida</taxon>
        <taxon>eudicotyledons</taxon>
        <taxon>Gunneridae</taxon>
        <taxon>Pentapetalae</taxon>
        <taxon>asterids</taxon>
        <taxon>campanulids</taxon>
        <taxon>Asterales</taxon>
        <taxon>Asteraceae</taxon>
        <taxon>Asteroideae</taxon>
        <taxon>Heliantheae alliance</taxon>
        <taxon>Heliantheae</taxon>
        <taxon>Helianthus</taxon>
    </lineage>
</organism>
<evidence type="ECO:0000313" key="2">
    <source>
        <dbReference type="Proteomes" id="UP000215914"/>
    </source>
</evidence>
<comment type="caution">
    <text evidence="1">The sequence shown here is derived from an EMBL/GenBank/DDBJ whole genome shotgun (WGS) entry which is preliminary data.</text>
</comment>
<keyword evidence="2" id="KW-1185">Reference proteome</keyword>
<dbReference type="Gramene" id="mRNA:HanXRQr2_Chr14g0662931">
    <property type="protein sequence ID" value="mRNA:HanXRQr2_Chr14g0662931"/>
    <property type="gene ID" value="HanXRQr2_Chr14g0662931"/>
</dbReference>
<accession>A0A9K3EDZ2</accession>
<sequence length="51" mass="6189">MTLRLRLRIACIEYRTSDRIEVVVEQLLIEKMERNSYWTQKQFEASVAEQN</sequence>
<name>A0A9K3EDZ2_HELAN</name>
<reference evidence="1" key="2">
    <citation type="submission" date="2020-06" db="EMBL/GenBank/DDBJ databases">
        <title>Helianthus annuus Genome sequencing and assembly Release 2.</title>
        <authorList>
            <person name="Gouzy J."/>
            <person name="Langlade N."/>
            <person name="Munos S."/>
        </authorList>
    </citation>
    <scope>NUCLEOTIDE SEQUENCE</scope>
    <source>
        <tissue evidence="1">Leaves</tissue>
    </source>
</reference>
<evidence type="ECO:0000313" key="1">
    <source>
        <dbReference type="EMBL" id="KAF5770749.1"/>
    </source>
</evidence>
<dbReference type="Proteomes" id="UP000215914">
    <property type="component" value="Unassembled WGS sequence"/>
</dbReference>
<dbReference type="EMBL" id="MNCJ02000329">
    <property type="protein sequence ID" value="KAF5770749.1"/>
    <property type="molecule type" value="Genomic_DNA"/>
</dbReference>
<protein>
    <submittedName>
        <fullName evidence="1">Uncharacterized protein</fullName>
    </submittedName>
</protein>